<dbReference type="InterPro" id="IPR005829">
    <property type="entry name" value="Sugar_transporter_CS"/>
</dbReference>
<protein>
    <submittedName>
        <fullName evidence="7">Major facilitator superfamily MFS_1</fullName>
    </submittedName>
</protein>
<evidence type="ECO:0000313" key="7">
    <source>
        <dbReference type="EMBL" id="AEB06662.1"/>
    </source>
</evidence>
<dbReference type="KEGG" id="cgo:Corgl_0547"/>
<dbReference type="PROSITE" id="PS50850">
    <property type="entry name" value="MFS"/>
    <property type="match status" value="1"/>
</dbReference>
<keyword evidence="8" id="KW-1185">Reference proteome</keyword>
<gene>
    <name evidence="7" type="ordered locus">Corgl_0547</name>
</gene>
<evidence type="ECO:0000256" key="3">
    <source>
        <dbReference type="ARBA" id="ARBA00022989"/>
    </source>
</evidence>
<dbReference type="AlphaFoldDB" id="F2NBC6"/>
<dbReference type="Gene3D" id="1.20.1250.20">
    <property type="entry name" value="MFS general substrate transporter like domains"/>
    <property type="match status" value="1"/>
</dbReference>
<dbReference type="HOGENOM" id="CLU_2301061_0_0_11"/>
<feature type="transmembrane region" description="Helical" evidence="5">
    <location>
        <begin position="20"/>
        <end position="45"/>
    </location>
</feature>
<evidence type="ECO:0000313" key="8">
    <source>
        <dbReference type="Proteomes" id="UP000006851"/>
    </source>
</evidence>
<name>F2NBC6_CORGP</name>
<proteinExistence type="predicted"/>
<dbReference type="EMBL" id="CP002628">
    <property type="protein sequence ID" value="AEB06662.1"/>
    <property type="molecule type" value="Genomic_DNA"/>
</dbReference>
<dbReference type="InterPro" id="IPR011701">
    <property type="entry name" value="MFS"/>
</dbReference>
<dbReference type="InterPro" id="IPR020846">
    <property type="entry name" value="MFS_dom"/>
</dbReference>
<dbReference type="STRING" id="700015.Corgl_0547"/>
<evidence type="ECO:0000259" key="6">
    <source>
        <dbReference type="PROSITE" id="PS50850"/>
    </source>
</evidence>
<dbReference type="RefSeq" id="WP_013708405.1">
    <property type="nucleotide sequence ID" value="NC_015389.1"/>
</dbReference>
<organism evidence="7 8">
    <name type="scientific">Coriobacterium glomerans (strain ATCC 49209 / DSM 20642 / JCM 10262 / PW2)</name>
    <dbReference type="NCBI Taxonomy" id="700015"/>
    <lineage>
        <taxon>Bacteria</taxon>
        <taxon>Bacillati</taxon>
        <taxon>Actinomycetota</taxon>
        <taxon>Coriobacteriia</taxon>
        <taxon>Coriobacteriales</taxon>
        <taxon>Coriobacteriaceae</taxon>
        <taxon>Coriobacterium</taxon>
    </lineage>
</organism>
<dbReference type="GO" id="GO:0005886">
    <property type="term" value="C:plasma membrane"/>
    <property type="evidence" value="ECO:0007669"/>
    <property type="project" value="UniProtKB-SubCell"/>
</dbReference>
<evidence type="ECO:0000256" key="2">
    <source>
        <dbReference type="ARBA" id="ARBA00022692"/>
    </source>
</evidence>
<evidence type="ECO:0000256" key="5">
    <source>
        <dbReference type="SAM" id="Phobius"/>
    </source>
</evidence>
<dbReference type="eggNOG" id="COG2814">
    <property type="taxonomic scope" value="Bacteria"/>
</dbReference>
<dbReference type="PROSITE" id="PS00216">
    <property type="entry name" value="SUGAR_TRANSPORT_1"/>
    <property type="match status" value="1"/>
</dbReference>
<dbReference type="Proteomes" id="UP000006851">
    <property type="component" value="Chromosome"/>
</dbReference>
<dbReference type="SUPFAM" id="SSF103473">
    <property type="entry name" value="MFS general substrate transporter"/>
    <property type="match status" value="1"/>
</dbReference>
<dbReference type="GO" id="GO:0022857">
    <property type="term" value="F:transmembrane transporter activity"/>
    <property type="evidence" value="ECO:0007669"/>
    <property type="project" value="InterPro"/>
</dbReference>
<reference evidence="8" key="1">
    <citation type="journal article" date="2013" name="Stand. Genomic Sci.">
        <title>Complete genome sequence of Coriobacterium glomerans type strain (PW2(T)) from the midgut of Pyrrhocoris apterus L. (red soldier bug).</title>
        <authorList>
            <person name="Stackebrandt E."/>
            <person name="Zeytun A."/>
            <person name="Lapidus A."/>
            <person name="Nolan M."/>
            <person name="Lucas S."/>
            <person name="Hammon N."/>
            <person name="Deshpande S."/>
            <person name="Cheng J.F."/>
            <person name="Tapia R."/>
            <person name="Goodwin L.A."/>
            <person name="Pitluck S."/>
            <person name="Liolios K."/>
            <person name="Pagani I."/>
            <person name="Ivanova N."/>
            <person name="Mavromatis K."/>
            <person name="Mikhailova N."/>
            <person name="Huntemann M."/>
            <person name="Pati A."/>
            <person name="Chen A."/>
            <person name="Palaniappan K."/>
            <person name="Chang Y.J."/>
            <person name="Land M."/>
            <person name="Hauser L."/>
            <person name="Rohde M."/>
            <person name="Pukall R."/>
            <person name="Goker M."/>
            <person name="Detter J.C."/>
            <person name="Woyke T."/>
            <person name="Bristow J."/>
            <person name="Eisen J.A."/>
            <person name="Markowitz V."/>
            <person name="Hugenholtz P."/>
            <person name="Kyrpides N.C."/>
            <person name="Klenk H.P."/>
        </authorList>
    </citation>
    <scope>NUCLEOTIDE SEQUENCE</scope>
    <source>
        <strain evidence="8">ATCC 49209 / DSM 20642 / JCM 10262 / PW2</strain>
    </source>
</reference>
<dbReference type="OrthoDB" id="3252866at2"/>
<sequence>MAELPDVYVGKKLRRPNPWWVGVVSGMASYIDSCAIITSGTAVTIYQQVFGFTNEQFGLLSASLTFAIVIGALLGGRLSDQFGRKRVFAIADVRQRFRAW</sequence>
<dbReference type="InterPro" id="IPR036259">
    <property type="entry name" value="MFS_trans_sf"/>
</dbReference>
<keyword evidence="4 5" id="KW-0472">Membrane</keyword>
<keyword evidence="3 5" id="KW-1133">Transmembrane helix</keyword>
<keyword evidence="2 5" id="KW-0812">Transmembrane</keyword>
<feature type="domain" description="Major facilitator superfamily (MFS) profile" evidence="6">
    <location>
        <begin position="18"/>
        <end position="100"/>
    </location>
</feature>
<accession>F2NBC6</accession>
<feature type="transmembrane region" description="Helical" evidence="5">
    <location>
        <begin position="57"/>
        <end position="76"/>
    </location>
</feature>
<evidence type="ECO:0000256" key="1">
    <source>
        <dbReference type="ARBA" id="ARBA00004651"/>
    </source>
</evidence>
<comment type="subcellular location">
    <subcellularLocation>
        <location evidence="1">Cell membrane</location>
        <topology evidence="1">Multi-pass membrane protein</topology>
    </subcellularLocation>
</comment>
<evidence type="ECO:0000256" key="4">
    <source>
        <dbReference type="ARBA" id="ARBA00023136"/>
    </source>
</evidence>
<dbReference type="Pfam" id="PF07690">
    <property type="entry name" value="MFS_1"/>
    <property type="match status" value="1"/>
</dbReference>